<keyword evidence="5" id="KW-1185">Reference proteome</keyword>
<feature type="domain" description="ARB-07466-like C-terminal" evidence="3">
    <location>
        <begin position="51"/>
        <end position="162"/>
    </location>
</feature>
<evidence type="ECO:0000313" key="4">
    <source>
        <dbReference type="EMBL" id="MFC3763241.1"/>
    </source>
</evidence>
<protein>
    <submittedName>
        <fullName evidence="4">FG-GAP repeat domain-containing protein</fullName>
    </submittedName>
</protein>
<evidence type="ECO:0000313" key="5">
    <source>
        <dbReference type="Proteomes" id="UP001595699"/>
    </source>
</evidence>
<gene>
    <name evidence="4" type="ORF">ACFOUW_20530</name>
</gene>
<dbReference type="SUPFAM" id="SSF69318">
    <property type="entry name" value="Integrin alpha N-terminal domain"/>
    <property type="match status" value="1"/>
</dbReference>
<dbReference type="Pfam" id="PF13517">
    <property type="entry name" value="FG-GAP_3"/>
    <property type="match status" value="2"/>
</dbReference>
<dbReference type="RefSeq" id="WP_239555195.1">
    <property type="nucleotide sequence ID" value="NZ_JAFBCM010000001.1"/>
</dbReference>
<name>A0ABV7YD49_9ACTN</name>
<dbReference type="InterPro" id="IPR028994">
    <property type="entry name" value="Integrin_alpha_N"/>
</dbReference>
<dbReference type="Proteomes" id="UP001595699">
    <property type="component" value="Unassembled WGS sequence"/>
</dbReference>
<dbReference type="InterPro" id="IPR013517">
    <property type="entry name" value="FG-GAP"/>
</dbReference>
<accession>A0ABV7YD49</accession>
<dbReference type="PANTHER" id="PTHR44103">
    <property type="entry name" value="PROPROTEIN CONVERTASE P"/>
    <property type="match status" value="1"/>
</dbReference>
<reference evidence="5" key="1">
    <citation type="journal article" date="2019" name="Int. J. Syst. Evol. Microbiol.">
        <title>The Global Catalogue of Microorganisms (GCM) 10K type strain sequencing project: providing services to taxonomists for standard genome sequencing and annotation.</title>
        <authorList>
            <consortium name="The Broad Institute Genomics Platform"/>
            <consortium name="The Broad Institute Genome Sequencing Center for Infectious Disease"/>
            <person name="Wu L."/>
            <person name="Ma J."/>
        </authorList>
    </citation>
    <scope>NUCLEOTIDE SEQUENCE [LARGE SCALE GENOMIC DNA]</scope>
    <source>
        <strain evidence="5">CGMCC 4.7241</strain>
    </source>
</reference>
<comment type="caution">
    <text evidence="4">The sequence shown here is derived from an EMBL/GenBank/DDBJ whole genome shotgun (WGS) entry which is preliminary data.</text>
</comment>
<organism evidence="4 5">
    <name type="scientific">Tenggerimyces flavus</name>
    <dbReference type="NCBI Taxonomy" id="1708749"/>
    <lineage>
        <taxon>Bacteria</taxon>
        <taxon>Bacillati</taxon>
        <taxon>Actinomycetota</taxon>
        <taxon>Actinomycetes</taxon>
        <taxon>Propionibacteriales</taxon>
        <taxon>Nocardioidaceae</taxon>
        <taxon>Tenggerimyces</taxon>
    </lineage>
</organism>
<proteinExistence type="predicted"/>
<dbReference type="InterPro" id="IPR058593">
    <property type="entry name" value="ARB_07466-like_C"/>
</dbReference>
<feature type="chain" id="PRO_5046359278" evidence="2">
    <location>
        <begin position="24"/>
        <end position="435"/>
    </location>
</feature>
<dbReference type="EMBL" id="JBHRZH010000017">
    <property type="protein sequence ID" value="MFC3763241.1"/>
    <property type="molecule type" value="Genomic_DNA"/>
</dbReference>
<dbReference type="PANTHER" id="PTHR44103:SF1">
    <property type="entry name" value="PROPROTEIN CONVERTASE P"/>
    <property type="match status" value="1"/>
</dbReference>
<evidence type="ECO:0000259" key="3">
    <source>
        <dbReference type="Pfam" id="PF26571"/>
    </source>
</evidence>
<feature type="signal peptide" evidence="2">
    <location>
        <begin position="1"/>
        <end position="23"/>
    </location>
</feature>
<evidence type="ECO:0000256" key="2">
    <source>
        <dbReference type="SAM" id="SignalP"/>
    </source>
</evidence>
<dbReference type="Pfam" id="PF26571">
    <property type="entry name" value="VldE"/>
    <property type="match status" value="1"/>
</dbReference>
<keyword evidence="1 2" id="KW-0732">Signal</keyword>
<sequence length="435" mass="46639">MLAALGTAAALAAALVIGPPAHAVPPTPTFPATIDAYAVSDDQTRCIDGERPGVADFRNLLEAEYGRADLGIHRPCAQGGTSEHKEGRALDYPFNVTNATQKAQADQLLAWLLATDQYGNKHALARRLGIMYMIWNHKIWRAYRPNEGWLPYGGPNPHTDHIHFSFGWPGARQETTWWTLGGSPGGPAESVNGDKFDDMLAVTASDELRMYPGRVSAEFGQSVRIGPGWSTEYNRLGTSDVDGDGLGDIVGTSEDGGLHYWHNNGTGTSYSKSTNVGAGWKAFEWLTFVDLTGDNKADIVARDGDQLYWWRGAGNGTYGPKLHVGAGWATFPEFGGGDADGDGDGDLWGTDEAGRLFFWRGNGAGGFATKIEAGSGWNVFGPFNVMDINGDGKADLVAANAAGDLFRWLGKGDGKFNAAGPRIGFGWTDIRIASY</sequence>
<evidence type="ECO:0000256" key="1">
    <source>
        <dbReference type="ARBA" id="ARBA00022729"/>
    </source>
</evidence>